<evidence type="ECO:0000259" key="2">
    <source>
        <dbReference type="PROSITE" id="PS50093"/>
    </source>
</evidence>
<dbReference type="InterPro" id="IPR000601">
    <property type="entry name" value="PKD_dom"/>
</dbReference>
<gene>
    <name evidence="3" type="ORF">PDESU_01658</name>
</gene>
<dbReference type="PROSITE" id="PS50093">
    <property type="entry name" value="PKD"/>
    <property type="match status" value="1"/>
</dbReference>
<evidence type="ECO:0000313" key="3">
    <source>
        <dbReference type="EMBL" id="VGO13104.1"/>
    </source>
</evidence>
<name>A0A6C2U064_PONDE</name>
<sequence>MKKMAILAIRTLAGAFRFTHRRWLTASLMLLLCAMMEPAEAAPSKGWVKVLGIRVKFADSNDAPSLGTIINKIELAKGNFERFSYRELKFSQYDTVEVTLPNNKGSYTGSTLATAAENKAGAQGYDPANYGIVVFFHGSHSSGDKSTVGGSRVWLKGNGGAMMHEFGHSFAWSHQQRMQPDATKNPLSGTVTDPDAWHFMKTGSIDPEPFDKITRGWITDYYSITSDGSYTKRLYSFDDPDISTNLTKRALQVRRKDRGTSTDFWIGFRSRLWENQYVNNPDNNKGDGMNHAMRQGLVFYWDRGDVNDPSDRTGSTVSLDMHPGTSKAFDDQALQPGETYADDVGLVYITNLGRGGDAPNEYIDVRINRGDFSGNAAPSPTWDVPLSCKPGVPLSITVAPNDPDGDEVACMWETSDKLEPYNTSSNVLTKTWDEPGIYTVEVVVSDMKGGTATLSKDVAVSVDGLVSVQWTGGASDGAEWYRSGNWDGSQVNSPITVVAFSSAFTGDNNPSLSGTKDMNQIRLEESLTRDVTMDPITGTLNIYEGGINLSNTTHSLTIGGGGEIVLQSNQVWQVSSQSQLSMAMSVNLNGKVLTLAPRGPISNSGSVYGDGWLDVDIAVDPGALPASAWVSLTGTYSVSNAGTLSVENIGIPYAAGQEFAVFDQALSGGGDWSIEPAQPAPGLYWDNLLAVNGKIAVLDEPPAFTYEKWAADLDVADAAFGDDANGDGVANGLAYLYGATNGMADASGLEPTYNDEIPGELVIIYRRWDGSIGSVEAGVEFATGLRYGGWTLVTNGLSGTTIEVDDDFFGTGVDRVRVGISDEHAPGGALFGRLRAWQ</sequence>
<organism evidence="3 4">
    <name type="scientific">Pontiella desulfatans</name>
    <dbReference type="NCBI Taxonomy" id="2750659"/>
    <lineage>
        <taxon>Bacteria</taxon>
        <taxon>Pseudomonadati</taxon>
        <taxon>Kiritimatiellota</taxon>
        <taxon>Kiritimatiellia</taxon>
        <taxon>Kiritimatiellales</taxon>
        <taxon>Pontiellaceae</taxon>
        <taxon>Pontiella</taxon>
    </lineage>
</organism>
<dbReference type="Pfam" id="PF18911">
    <property type="entry name" value="PKD_4"/>
    <property type="match status" value="1"/>
</dbReference>
<dbReference type="EMBL" id="CAAHFG010000001">
    <property type="protein sequence ID" value="VGO13104.1"/>
    <property type="molecule type" value="Genomic_DNA"/>
</dbReference>
<feature type="signal peptide" evidence="1">
    <location>
        <begin position="1"/>
        <end position="41"/>
    </location>
</feature>
<dbReference type="InterPro" id="IPR013783">
    <property type="entry name" value="Ig-like_fold"/>
</dbReference>
<dbReference type="Gene3D" id="2.60.40.10">
    <property type="entry name" value="Immunoglobulins"/>
    <property type="match status" value="1"/>
</dbReference>
<dbReference type="RefSeq" id="WP_168442081.1">
    <property type="nucleotide sequence ID" value="NZ_CAAHFG010000001.1"/>
</dbReference>
<keyword evidence="4" id="KW-1185">Reference proteome</keyword>
<feature type="domain" description="PKD" evidence="2">
    <location>
        <begin position="405"/>
        <end position="462"/>
    </location>
</feature>
<protein>
    <recommendedName>
        <fullName evidence="2">PKD domain-containing protein</fullName>
    </recommendedName>
</protein>
<reference evidence="3 4" key="1">
    <citation type="submission" date="2019-04" db="EMBL/GenBank/DDBJ databases">
        <authorList>
            <person name="Van Vliet M D."/>
        </authorList>
    </citation>
    <scope>NUCLEOTIDE SEQUENCE [LARGE SCALE GENOMIC DNA]</scope>
    <source>
        <strain evidence="3 4">F1</strain>
    </source>
</reference>
<dbReference type="InterPro" id="IPR035986">
    <property type="entry name" value="PKD_dom_sf"/>
</dbReference>
<dbReference type="AlphaFoldDB" id="A0A6C2U064"/>
<keyword evidence="1" id="KW-0732">Signal</keyword>
<feature type="chain" id="PRO_5025582616" description="PKD domain-containing protein" evidence="1">
    <location>
        <begin position="42"/>
        <end position="838"/>
    </location>
</feature>
<proteinExistence type="predicted"/>
<dbReference type="SUPFAM" id="SSF49299">
    <property type="entry name" value="PKD domain"/>
    <property type="match status" value="1"/>
</dbReference>
<evidence type="ECO:0000256" key="1">
    <source>
        <dbReference type="SAM" id="SignalP"/>
    </source>
</evidence>
<dbReference type="Proteomes" id="UP000366872">
    <property type="component" value="Unassembled WGS sequence"/>
</dbReference>
<accession>A0A6C2U064</accession>
<evidence type="ECO:0000313" key="4">
    <source>
        <dbReference type="Proteomes" id="UP000366872"/>
    </source>
</evidence>
<dbReference type="CDD" id="cd00146">
    <property type="entry name" value="PKD"/>
    <property type="match status" value="1"/>
</dbReference>